<accession>A0A2K3LS43</accession>
<dbReference type="AlphaFoldDB" id="A0A2K3LS43"/>
<reference evidence="2 3" key="1">
    <citation type="journal article" date="2014" name="Am. J. Bot.">
        <title>Genome assembly and annotation for red clover (Trifolium pratense; Fabaceae).</title>
        <authorList>
            <person name="Istvanek J."/>
            <person name="Jaros M."/>
            <person name="Krenek A."/>
            <person name="Repkova J."/>
        </authorList>
    </citation>
    <scope>NUCLEOTIDE SEQUENCE [LARGE SCALE GENOMIC DNA]</scope>
    <source>
        <strain evidence="3">cv. Tatra</strain>
        <tissue evidence="2">Young leaves</tissue>
    </source>
</reference>
<keyword evidence="1" id="KW-0812">Transmembrane</keyword>
<evidence type="ECO:0000313" key="2">
    <source>
        <dbReference type="EMBL" id="PNX81333.1"/>
    </source>
</evidence>
<gene>
    <name evidence="2" type="ORF">L195_g037351</name>
</gene>
<feature type="non-terminal residue" evidence="2">
    <location>
        <position position="1"/>
    </location>
</feature>
<organism evidence="2 3">
    <name type="scientific">Trifolium pratense</name>
    <name type="common">Red clover</name>
    <dbReference type="NCBI Taxonomy" id="57577"/>
    <lineage>
        <taxon>Eukaryota</taxon>
        <taxon>Viridiplantae</taxon>
        <taxon>Streptophyta</taxon>
        <taxon>Embryophyta</taxon>
        <taxon>Tracheophyta</taxon>
        <taxon>Spermatophyta</taxon>
        <taxon>Magnoliopsida</taxon>
        <taxon>eudicotyledons</taxon>
        <taxon>Gunneridae</taxon>
        <taxon>Pentapetalae</taxon>
        <taxon>rosids</taxon>
        <taxon>fabids</taxon>
        <taxon>Fabales</taxon>
        <taxon>Fabaceae</taxon>
        <taxon>Papilionoideae</taxon>
        <taxon>50 kb inversion clade</taxon>
        <taxon>NPAAA clade</taxon>
        <taxon>Hologalegina</taxon>
        <taxon>IRL clade</taxon>
        <taxon>Trifolieae</taxon>
        <taxon>Trifolium</taxon>
    </lineage>
</organism>
<feature type="transmembrane region" description="Helical" evidence="1">
    <location>
        <begin position="6"/>
        <end position="25"/>
    </location>
</feature>
<keyword evidence="1" id="KW-0472">Membrane</keyword>
<dbReference type="EMBL" id="ASHM01039710">
    <property type="protein sequence ID" value="PNX81333.1"/>
    <property type="molecule type" value="Genomic_DNA"/>
</dbReference>
<proteinExistence type="predicted"/>
<name>A0A2K3LS43_TRIPR</name>
<evidence type="ECO:0000313" key="3">
    <source>
        <dbReference type="Proteomes" id="UP000236291"/>
    </source>
</evidence>
<comment type="caution">
    <text evidence="2">The sequence shown here is derived from an EMBL/GenBank/DDBJ whole genome shotgun (WGS) entry which is preliminary data.</text>
</comment>
<keyword evidence="1" id="KW-1133">Transmembrane helix</keyword>
<sequence length="79" mass="9082">VDWIYYLAFGAFVTGIVIYSIFSGFPLPLGSGFRDVVIYGDEDQHLLMLLKNLMQSDETRKQIQQDLAKDLWLNAQKAR</sequence>
<reference evidence="2 3" key="2">
    <citation type="journal article" date="2017" name="Front. Plant Sci.">
        <title>Gene Classification and Mining of Molecular Markers Useful in Red Clover (Trifolium pratense) Breeding.</title>
        <authorList>
            <person name="Istvanek J."/>
            <person name="Dluhosova J."/>
            <person name="Dluhos P."/>
            <person name="Patkova L."/>
            <person name="Nedelnik J."/>
            <person name="Repkova J."/>
        </authorList>
    </citation>
    <scope>NUCLEOTIDE SEQUENCE [LARGE SCALE GENOMIC DNA]</scope>
    <source>
        <strain evidence="3">cv. Tatra</strain>
        <tissue evidence="2">Young leaves</tissue>
    </source>
</reference>
<dbReference type="Proteomes" id="UP000236291">
    <property type="component" value="Unassembled WGS sequence"/>
</dbReference>
<evidence type="ECO:0000256" key="1">
    <source>
        <dbReference type="SAM" id="Phobius"/>
    </source>
</evidence>
<protein>
    <submittedName>
        <fullName evidence="2">Uncharacterized protein</fullName>
    </submittedName>
</protein>